<name>A0AA39WV51_9PEZI</name>
<keyword evidence="2" id="KW-1185">Reference proteome</keyword>
<accession>A0AA39WV51</accession>
<evidence type="ECO:0000313" key="1">
    <source>
        <dbReference type="EMBL" id="KAK0621900.1"/>
    </source>
</evidence>
<organism evidence="1 2">
    <name type="scientific">Bombardia bombarda</name>
    <dbReference type="NCBI Taxonomy" id="252184"/>
    <lineage>
        <taxon>Eukaryota</taxon>
        <taxon>Fungi</taxon>
        <taxon>Dikarya</taxon>
        <taxon>Ascomycota</taxon>
        <taxon>Pezizomycotina</taxon>
        <taxon>Sordariomycetes</taxon>
        <taxon>Sordariomycetidae</taxon>
        <taxon>Sordariales</taxon>
        <taxon>Lasiosphaeriaceae</taxon>
        <taxon>Bombardia</taxon>
    </lineage>
</organism>
<reference evidence="1" key="1">
    <citation type="submission" date="2023-06" db="EMBL/GenBank/DDBJ databases">
        <title>Genome-scale phylogeny and comparative genomics of the fungal order Sordariales.</title>
        <authorList>
            <consortium name="Lawrence Berkeley National Laboratory"/>
            <person name="Hensen N."/>
            <person name="Bonometti L."/>
            <person name="Westerberg I."/>
            <person name="Brannstrom I.O."/>
            <person name="Guillou S."/>
            <person name="Cros-Aarteil S."/>
            <person name="Calhoun S."/>
            <person name="Haridas S."/>
            <person name="Kuo A."/>
            <person name="Mondo S."/>
            <person name="Pangilinan J."/>
            <person name="Riley R."/>
            <person name="LaButti K."/>
            <person name="Andreopoulos B."/>
            <person name="Lipzen A."/>
            <person name="Chen C."/>
            <person name="Yanf M."/>
            <person name="Daum C."/>
            <person name="Ng V."/>
            <person name="Clum A."/>
            <person name="Steindorff A."/>
            <person name="Ohm R."/>
            <person name="Martin F."/>
            <person name="Silar P."/>
            <person name="Natvig D."/>
            <person name="Lalanne C."/>
            <person name="Gautier V."/>
            <person name="Ament-velasquez S.L."/>
            <person name="Kruys A."/>
            <person name="Hutchinson M.I."/>
            <person name="Powell A.J."/>
            <person name="Barry K."/>
            <person name="Miller A.N."/>
            <person name="Grigoriev I.V."/>
            <person name="Debuchy R."/>
            <person name="Gladieux P."/>
            <person name="Thoren M.H."/>
            <person name="Johannesson H."/>
        </authorList>
    </citation>
    <scope>NUCLEOTIDE SEQUENCE</scope>
    <source>
        <strain evidence="1">SMH3391-2</strain>
    </source>
</reference>
<dbReference type="AlphaFoldDB" id="A0AA39WV51"/>
<comment type="caution">
    <text evidence="1">The sequence shown here is derived from an EMBL/GenBank/DDBJ whole genome shotgun (WGS) entry which is preliminary data.</text>
</comment>
<dbReference type="Proteomes" id="UP001174934">
    <property type="component" value="Unassembled WGS sequence"/>
</dbReference>
<protein>
    <submittedName>
        <fullName evidence="1">Uncharacterized protein</fullName>
    </submittedName>
</protein>
<evidence type="ECO:0000313" key="2">
    <source>
        <dbReference type="Proteomes" id="UP001174934"/>
    </source>
</evidence>
<sequence>MADAHDVRNGYVIVDDSEIHKNIVTIGRQLPCVWTEEPGVGGKWLPVRSLPTDNPSITTPVWVKCALTSLMGTAPYRAWLPLSSCTDGLMFSQDLPVKLCNWTVGSTYDKWLPIDESYDAEKPTAVMCGLLADGNTWGPLGADKAIIWATHQALKTQAASALKQPLSIFWRARKELTLISLIMATDQHESPSYIFVNEDVQIFEDTGIRTWAQLCMWAVNNNGGSWMPVEKRSEPPSESQGYTFPRLSPQDLNTTIVWCKWLEEDRVGRWRPNDYLEQNDSASNENGPLEICESVQIGDNARCKRWWPVNSREYLAYRRARAEGTQEK</sequence>
<gene>
    <name evidence="1" type="ORF">B0T17DRAFT_655855</name>
</gene>
<dbReference type="EMBL" id="JAULSR010000004">
    <property type="protein sequence ID" value="KAK0621900.1"/>
    <property type="molecule type" value="Genomic_DNA"/>
</dbReference>
<proteinExistence type="predicted"/>